<dbReference type="PANTHER" id="PTHR47939:SF13">
    <property type="entry name" value="OS03G0201400 PROTEIN"/>
    <property type="match status" value="1"/>
</dbReference>
<comment type="similarity">
    <text evidence="1">Belongs to the PPR family. P subfamily.</text>
</comment>
<proteinExistence type="inferred from homology"/>
<feature type="repeat" description="PPR" evidence="3">
    <location>
        <begin position="548"/>
        <end position="582"/>
    </location>
</feature>
<organism evidence="4 5">
    <name type="scientific">Acorus gramineus</name>
    <name type="common">Dwarf sweet flag</name>
    <dbReference type="NCBI Taxonomy" id="55184"/>
    <lineage>
        <taxon>Eukaryota</taxon>
        <taxon>Viridiplantae</taxon>
        <taxon>Streptophyta</taxon>
        <taxon>Embryophyta</taxon>
        <taxon>Tracheophyta</taxon>
        <taxon>Spermatophyta</taxon>
        <taxon>Magnoliopsida</taxon>
        <taxon>Liliopsida</taxon>
        <taxon>Acoraceae</taxon>
        <taxon>Acorus</taxon>
    </lineage>
</organism>
<evidence type="ECO:0000313" key="4">
    <source>
        <dbReference type="EMBL" id="KAK1259887.1"/>
    </source>
</evidence>
<feature type="repeat" description="PPR" evidence="3">
    <location>
        <begin position="307"/>
        <end position="342"/>
    </location>
</feature>
<feature type="repeat" description="PPR" evidence="3">
    <location>
        <begin position="410"/>
        <end position="444"/>
    </location>
</feature>
<comment type="caution">
    <text evidence="4">The sequence shown here is derived from an EMBL/GenBank/DDBJ whole genome shotgun (WGS) entry which is preliminary data.</text>
</comment>
<reference evidence="4" key="2">
    <citation type="submission" date="2023-06" db="EMBL/GenBank/DDBJ databases">
        <authorList>
            <person name="Ma L."/>
            <person name="Liu K.-W."/>
            <person name="Li Z."/>
            <person name="Hsiao Y.-Y."/>
            <person name="Qi Y."/>
            <person name="Fu T."/>
            <person name="Tang G."/>
            <person name="Zhang D."/>
            <person name="Sun W.-H."/>
            <person name="Liu D.-K."/>
            <person name="Li Y."/>
            <person name="Chen G.-Z."/>
            <person name="Liu X.-D."/>
            <person name="Liao X.-Y."/>
            <person name="Jiang Y.-T."/>
            <person name="Yu X."/>
            <person name="Hao Y."/>
            <person name="Huang J."/>
            <person name="Zhao X.-W."/>
            <person name="Ke S."/>
            <person name="Chen Y.-Y."/>
            <person name="Wu W.-L."/>
            <person name="Hsu J.-L."/>
            <person name="Lin Y.-F."/>
            <person name="Huang M.-D."/>
            <person name="Li C.-Y."/>
            <person name="Huang L."/>
            <person name="Wang Z.-W."/>
            <person name="Zhao X."/>
            <person name="Zhong W.-Y."/>
            <person name="Peng D.-H."/>
            <person name="Ahmad S."/>
            <person name="Lan S."/>
            <person name="Zhang J.-S."/>
            <person name="Tsai W.-C."/>
            <person name="Van De Peer Y."/>
            <person name="Liu Z.-J."/>
        </authorList>
    </citation>
    <scope>NUCLEOTIDE SEQUENCE</scope>
    <source>
        <strain evidence="4">SCP</strain>
        <tissue evidence="4">Leaves</tissue>
    </source>
</reference>
<feature type="repeat" description="PPR" evidence="3">
    <location>
        <begin position="237"/>
        <end position="271"/>
    </location>
</feature>
<dbReference type="AlphaFoldDB" id="A0AAV9A6Q9"/>
<feature type="repeat" description="PPR" evidence="3">
    <location>
        <begin position="272"/>
        <end position="306"/>
    </location>
</feature>
<keyword evidence="5" id="KW-1185">Reference proteome</keyword>
<evidence type="ECO:0000256" key="3">
    <source>
        <dbReference type="PROSITE-ProRule" id="PRU00708"/>
    </source>
</evidence>
<feature type="repeat" description="PPR" evidence="3">
    <location>
        <begin position="202"/>
        <end position="236"/>
    </location>
</feature>
<protein>
    <submittedName>
        <fullName evidence="4">Pentatricopeptide repeat-containing protein</fullName>
    </submittedName>
</protein>
<dbReference type="NCBIfam" id="TIGR00756">
    <property type="entry name" value="PPR"/>
    <property type="match status" value="9"/>
</dbReference>
<dbReference type="InterPro" id="IPR050667">
    <property type="entry name" value="PPR-containing_protein"/>
</dbReference>
<evidence type="ECO:0000313" key="5">
    <source>
        <dbReference type="Proteomes" id="UP001179952"/>
    </source>
</evidence>
<dbReference type="Pfam" id="PF13041">
    <property type="entry name" value="PPR_2"/>
    <property type="match status" value="5"/>
</dbReference>
<feature type="repeat" description="PPR" evidence="3">
    <location>
        <begin position="378"/>
        <end position="408"/>
    </location>
</feature>
<dbReference type="PROSITE" id="PS51375">
    <property type="entry name" value="PPR"/>
    <property type="match status" value="12"/>
</dbReference>
<dbReference type="InterPro" id="IPR011990">
    <property type="entry name" value="TPR-like_helical_dom_sf"/>
</dbReference>
<evidence type="ECO:0000256" key="2">
    <source>
        <dbReference type="ARBA" id="ARBA00022737"/>
    </source>
</evidence>
<feature type="repeat" description="PPR" evidence="3">
    <location>
        <begin position="167"/>
        <end position="201"/>
    </location>
</feature>
<dbReference type="Pfam" id="PF01535">
    <property type="entry name" value="PPR"/>
    <property type="match status" value="2"/>
</dbReference>
<reference evidence="4" key="1">
    <citation type="journal article" date="2023" name="Nat. Commun.">
        <title>Diploid and tetraploid genomes of Acorus and the evolution of monocots.</title>
        <authorList>
            <person name="Ma L."/>
            <person name="Liu K.W."/>
            <person name="Li Z."/>
            <person name="Hsiao Y.Y."/>
            <person name="Qi Y."/>
            <person name="Fu T."/>
            <person name="Tang G.D."/>
            <person name="Zhang D."/>
            <person name="Sun W.H."/>
            <person name="Liu D.K."/>
            <person name="Li Y."/>
            <person name="Chen G.Z."/>
            <person name="Liu X.D."/>
            <person name="Liao X.Y."/>
            <person name="Jiang Y.T."/>
            <person name="Yu X."/>
            <person name="Hao Y."/>
            <person name="Huang J."/>
            <person name="Zhao X.W."/>
            <person name="Ke S."/>
            <person name="Chen Y.Y."/>
            <person name="Wu W.L."/>
            <person name="Hsu J.L."/>
            <person name="Lin Y.F."/>
            <person name="Huang M.D."/>
            <person name="Li C.Y."/>
            <person name="Huang L."/>
            <person name="Wang Z.W."/>
            <person name="Zhao X."/>
            <person name="Zhong W.Y."/>
            <person name="Peng D.H."/>
            <person name="Ahmad S."/>
            <person name="Lan S."/>
            <person name="Zhang J.S."/>
            <person name="Tsai W.C."/>
            <person name="Van de Peer Y."/>
            <person name="Liu Z.J."/>
        </authorList>
    </citation>
    <scope>NUCLEOTIDE SEQUENCE</scope>
    <source>
        <strain evidence="4">SCP</strain>
    </source>
</reference>
<name>A0AAV9A6Q9_ACOGR</name>
<dbReference type="Gene3D" id="1.25.40.10">
    <property type="entry name" value="Tetratricopeptide repeat domain"/>
    <property type="match status" value="5"/>
</dbReference>
<feature type="repeat" description="PPR" evidence="3">
    <location>
        <begin position="343"/>
        <end position="377"/>
    </location>
</feature>
<keyword evidence="2" id="KW-0677">Repeat</keyword>
<dbReference type="EMBL" id="JAUJYN010000012">
    <property type="protein sequence ID" value="KAK1259887.1"/>
    <property type="molecule type" value="Genomic_DNA"/>
</dbReference>
<feature type="repeat" description="PPR" evidence="3">
    <location>
        <begin position="513"/>
        <end position="547"/>
    </location>
</feature>
<sequence length="933" mass="104933">MLCLTPISTLRSSSTFRFPSASTAAAVISAATPAADNPISESVHSILDTFTDIEPHLSPLAPSLTRRSVSAVLSSLRCRPFSAFRFFVWSTHIPSLRSLASRDAAVSVLRSSGPHSAWTVLRDLRRCRLPIGPLAFDVIIEAYHASGAVDDALKAFVKMRDYDSRPNTFTYNTVLHVLVKERMVEVAVGVFNRMVVSGSRPNRSTFDILIDGLCKFGRFRDAITLFDEMFERGFFPSTTTYTVVLSALFRAGRVDDALSLVGAMRSNGLGLNSVTRNVVLNGFCKLGRIDEALELGLLFKRDGHELEVFNYSCLIDGLFRRGRFGEAVGLYKVMLEEEKVEPNHVLYGVMIKWFSKAGRLVEAVGFLNEMRRQGLVPNSFCYNALVEGLCREGYLEIAYRIVRDLSDIADVWTYTILINGFCQAQLTDRGFDLFKELRMKGYSPNNVTYRTLIDGLCKAGNLEEALFVYHSMDDWGREPSPFIRHVVFFCHSGEVFKAYELLRGLGDSGLVLDIKTYTVLINGLCKARKINEALEIFKDILIKGHSPNVVTYGTLIDGLHGVGRFEISLLVFQLMLKSGCHPSLPVCVTIMKNLCHMRRVSKAITLWLDYLLLGSGFSDRELEALAIVRREFEAGCIKQAIVNLLDLDRNRDTVDYLPYTIWIIGFCQVERTGEALMIFHALTERGIHVTPACYVWLVRNLCQEEKLDSALDVMLCALDEGVLLWNKGNKLIEKLRGRNREREASDLLCRMIEAGKGLSLINNGRLYPLLVHVQCTSSSEHFSEEADGNKENIVNGSMEINGIHYDQNRRAGLKGKRLLPLFDAIASENGDKVLHGEEEGKAATAFGSQNLKYETEQNRLIIVEEVDYVYERLQALEADREFLKHCISSLKKGDKGMNLLQEILQHLRDLRNVEFRVRNGGDEVIRLDDTLLD</sequence>
<feature type="repeat" description="PPR" evidence="3">
    <location>
        <begin position="445"/>
        <end position="479"/>
    </location>
</feature>
<dbReference type="Proteomes" id="UP001179952">
    <property type="component" value="Unassembled WGS sequence"/>
</dbReference>
<dbReference type="PANTHER" id="PTHR47939">
    <property type="entry name" value="MEMBRANE-ASSOCIATED SALT-INDUCIBLE PROTEIN-LIKE"/>
    <property type="match status" value="1"/>
</dbReference>
<dbReference type="InterPro" id="IPR002885">
    <property type="entry name" value="PPR_rpt"/>
</dbReference>
<evidence type="ECO:0000256" key="1">
    <source>
        <dbReference type="ARBA" id="ARBA00007626"/>
    </source>
</evidence>
<feature type="repeat" description="PPR" evidence="3">
    <location>
        <begin position="132"/>
        <end position="166"/>
    </location>
</feature>
<accession>A0AAV9A6Q9</accession>
<gene>
    <name evidence="4" type="ORF">QJS04_geneDACA015434</name>
</gene>